<evidence type="ECO:0000313" key="5">
    <source>
        <dbReference type="Proteomes" id="UP000783863"/>
    </source>
</evidence>
<organism evidence="4 5">
    <name type="scientific">Haloarcula salinisoli</name>
    <dbReference type="NCBI Taxonomy" id="2487746"/>
    <lineage>
        <taxon>Archaea</taxon>
        <taxon>Methanobacteriati</taxon>
        <taxon>Methanobacteriota</taxon>
        <taxon>Stenosarchaea group</taxon>
        <taxon>Halobacteria</taxon>
        <taxon>Halobacteriales</taxon>
        <taxon>Haloarculaceae</taxon>
        <taxon>Haloarcula</taxon>
    </lineage>
</organism>
<keyword evidence="5" id="KW-1185">Reference proteome</keyword>
<dbReference type="InterPro" id="IPR051203">
    <property type="entry name" value="Polysaccharide_Synthase-Rel"/>
</dbReference>
<reference evidence="4" key="1">
    <citation type="submission" date="2021-06" db="EMBL/GenBank/DDBJ databases">
        <title>Halomicroarcula sp. F24A a new haloarchaeum isolated from saline soil.</title>
        <authorList>
            <person name="Duran-Viseras A."/>
            <person name="Sanchez-Porro C."/>
            <person name="Ventosa A."/>
        </authorList>
    </citation>
    <scope>NUCLEOTIDE SEQUENCE</scope>
    <source>
        <strain evidence="4">F24A</strain>
    </source>
</reference>
<name>A0A8J7YGB4_9EURY</name>
<evidence type="ECO:0000256" key="2">
    <source>
        <dbReference type="SAM" id="MobiDB-lite"/>
    </source>
</evidence>
<dbReference type="InterPro" id="IPR036291">
    <property type="entry name" value="NAD(P)-bd_dom_sf"/>
</dbReference>
<dbReference type="AlphaFoldDB" id="A0A8J7YGB4"/>
<accession>A0A8J7YGB4</accession>
<gene>
    <name evidence="4" type="ORF">EGD98_17230</name>
</gene>
<dbReference type="Proteomes" id="UP000783863">
    <property type="component" value="Unassembled WGS sequence"/>
</dbReference>
<evidence type="ECO:0000313" key="4">
    <source>
        <dbReference type="EMBL" id="MBX0305405.1"/>
    </source>
</evidence>
<comment type="caution">
    <text evidence="4">The sequence shown here is derived from an EMBL/GenBank/DDBJ whole genome shotgun (WGS) entry which is preliminary data.</text>
</comment>
<dbReference type="RefSeq" id="WP_220589639.1">
    <property type="nucleotide sequence ID" value="NZ_RKLQ01000003.1"/>
</dbReference>
<dbReference type="SUPFAM" id="SSF51735">
    <property type="entry name" value="NAD(P)-binding Rossmann-fold domains"/>
    <property type="match status" value="1"/>
</dbReference>
<evidence type="ECO:0000259" key="3">
    <source>
        <dbReference type="Pfam" id="PF02719"/>
    </source>
</evidence>
<dbReference type="Pfam" id="PF02719">
    <property type="entry name" value="Polysacc_synt_2"/>
    <property type="match status" value="1"/>
</dbReference>
<evidence type="ECO:0000256" key="1">
    <source>
        <dbReference type="ARBA" id="ARBA00007430"/>
    </source>
</evidence>
<dbReference type="Gene3D" id="3.40.50.720">
    <property type="entry name" value="NAD(P)-binding Rossmann-like Domain"/>
    <property type="match status" value="1"/>
</dbReference>
<dbReference type="InterPro" id="IPR003869">
    <property type="entry name" value="Polysac_CapD-like"/>
</dbReference>
<dbReference type="EMBL" id="RKLQ01000003">
    <property type="protein sequence ID" value="MBX0305405.1"/>
    <property type="molecule type" value="Genomic_DNA"/>
</dbReference>
<dbReference type="PANTHER" id="PTHR43318:SF2">
    <property type="entry name" value="UDP-N-ACETYLGLUCOSAMINE 4,6-DEHYDRATASE (INVERTING)"/>
    <property type="match status" value="1"/>
</dbReference>
<feature type="domain" description="Polysaccharide biosynthesis protein CapD-like" evidence="3">
    <location>
        <begin position="10"/>
        <end position="292"/>
    </location>
</feature>
<proteinExistence type="inferred from homology"/>
<protein>
    <submittedName>
        <fullName evidence="4">Polysaccharide biosynthesis protein</fullName>
    </submittedName>
</protein>
<feature type="region of interest" description="Disordered" evidence="2">
    <location>
        <begin position="337"/>
        <end position="357"/>
    </location>
</feature>
<dbReference type="PANTHER" id="PTHR43318">
    <property type="entry name" value="UDP-N-ACETYLGLUCOSAMINE 4,6-DEHYDRATASE"/>
    <property type="match status" value="1"/>
</dbReference>
<feature type="compositionally biased region" description="Polar residues" evidence="2">
    <location>
        <begin position="337"/>
        <end position="350"/>
    </location>
</feature>
<sequence>MGLVRRGESVLVTGGCGSVGSAVVDYLLQSPISCEVSVFDNDERRVFEQRASFDRAGSSVEFELGDVRDIERLDTAVRNADHIVHAAALKQVPQCERQPYESVKTNVEGTKNVIKLAKRHGVESVLTVSTDKATNPSSVMGASKMLAERVTLTADRRSGPDGPSFGSVRLGNVLGSSGSVVPVFLEQIENGGPVTLTDERMTRFVITKTDAAAFIVDHIGDSPSGVTYIPELDTIRIEDLAEVMTEIYADHAPESGRVNVEKTGRRPGERLHEILVSQDEAHRTVRSNGEYVVHPPASDAGPEVADETREQLMDGLSSNKPTPLGHEEIRQLLQETENIESANTSTTTRLSAVPQHD</sequence>
<comment type="similarity">
    <text evidence="1">Belongs to the polysaccharide synthase family.</text>
</comment>